<evidence type="ECO:0000313" key="3">
    <source>
        <dbReference type="Proteomes" id="UP000779508"/>
    </source>
</evidence>
<dbReference type="CDD" id="cd00093">
    <property type="entry name" value="HTH_XRE"/>
    <property type="match status" value="1"/>
</dbReference>
<evidence type="ECO:0000259" key="1">
    <source>
        <dbReference type="Pfam" id="PF01381"/>
    </source>
</evidence>
<reference evidence="2 3" key="1">
    <citation type="submission" date="2021-06" db="EMBL/GenBank/DDBJ databases">
        <authorList>
            <person name="Sun Q."/>
            <person name="Li D."/>
        </authorList>
    </citation>
    <scope>NUCLEOTIDE SEQUENCE [LARGE SCALE GENOMIC DNA]</scope>
    <source>
        <strain evidence="2 3">MSJ-5</strain>
    </source>
</reference>
<proteinExistence type="predicted"/>
<organism evidence="2 3">
    <name type="scientific">Alkaliphilus flagellatus</name>
    <dbReference type="NCBI Taxonomy" id="2841507"/>
    <lineage>
        <taxon>Bacteria</taxon>
        <taxon>Bacillati</taxon>
        <taxon>Bacillota</taxon>
        <taxon>Clostridia</taxon>
        <taxon>Peptostreptococcales</taxon>
        <taxon>Natronincolaceae</taxon>
        <taxon>Alkaliphilus</taxon>
    </lineage>
</organism>
<feature type="domain" description="HTH cro/C1-type" evidence="1">
    <location>
        <begin position="20"/>
        <end position="46"/>
    </location>
</feature>
<keyword evidence="3" id="KW-1185">Reference proteome</keyword>
<dbReference type="RefSeq" id="WP_216416028.1">
    <property type="nucleotide sequence ID" value="NZ_JAHLQK010000003.1"/>
</dbReference>
<accession>A0ABS6G1U1</accession>
<name>A0ABS6G1U1_9FIRM</name>
<sequence>MRKRKLTNFGEQVKKRLFYLNMTQKTLAKKVGTSEAYLSMILYGERSGSKYKDMIENILLMNTGQNTENKK</sequence>
<dbReference type="InterPro" id="IPR001387">
    <property type="entry name" value="Cro/C1-type_HTH"/>
</dbReference>
<protein>
    <submittedName>
        <fullName evidence="2">Helix-turn-helix transcriptional regulator</fullName>
    </submittedName>
</protein>
<gene>
    <name evidence="2" type="ORF">KQI88_07885</name>
</gene>
<dbReference type="Pfam" id="PF01381">
    <property type="entry name" value="HTH_3"/>
    <property type="match status" value="1"/>
</dbReference>
<evidence type="ECO:0000313" key="2">
    <source>
        <dbReference type="EMBL" id="MBU5676334.1"/>
    </source>
</evidence>
<dbReference type="Proteomes" id="UP000779508">
    <property type="component" value="Unassembled WGS sequence"/>
</dbReference>
<dbReference type="EMBL" id="JAHLQK010000003">
    <property type="protein sequence ID" value="MBU5676334.1"/>
    <property type="molecule type" value="Genomic_DNA"/>
</dbReference>
<comment type="caution">
    <text evidence="2">The sequence shown here is derived from an EMBL/GenBank/DDBJ whole genome shotgun (WGS) entry which is preliminary data.</text>
</comment>